<keyword evidence="4" id="KW-0808">Transferase</keyword>
<dbReference type="InterPro" id="IPR013783">
    <property type="entry name" value="Ig-like_fold"/>
</dbReference>
<organism evidence="13 14">
    <name type="scientific">Thermoflavimicrobium daqui</name>
    <dbReference type="NCBI Taxonomy" id="2137476"/>
    <lineage>
        <taxon>Bacteria</taxon>
        <taxon>Bacillati</taxon>
        <taxon>Bacillota</taxon>
        <taxon>Bacilli</taxon>
        <taxon>Bacillales</taxon>
        <taxon>Thermoactinomycetaceae</taxon>
        <taxon>Thermoflavimicrobium</taxon>
    </lineage>
</organism>
<dbReference type="GO" id="GO:0009002">
    <property type="term" value="F:serine-type D-Ala-D-Ala carboxypeptidase activity"/>
    <property type="evidence" value="ECO:0007669"/>
    <property type="project" value="UniProtKB-EC"/>
</dbReference>
<dbReference type="RefSeq" id="WP_113660171.1">
    <property type="nucleotide sequence ID" value="NZ_KZ845675.1"/>
</dbReference>
<keyword evidence="6" id="KW-0511">Multifunctional enzyme</keyword>
<keyword evidence="14" id="KW-1185">Reference proteome</keyword>
<evidence type="ECO:0000256" key="4">
    <source>
        <dbReference type="ARBA" id="ARBA00022679"/>
    </source>
</evidence>
<evidence type="ECO:0000256" key="1">
    <source>
        <dbReference type="ARBA" id="ARBA00022645"/>
    </source>
</evidence>
<evidence type="ECO:0000313" key="13">
    <source>
        <dbReference type="EMBL" id="RAL21498.1"/>
    </source>
</evidence>
<name>A0A364K1C6_9BACL</name>
<dbReference type="InterPro" id="IPR001460">
    <property type="entry name" value="PCN-bd_Tpept"/>
</dbReference>
<evidence type="ECO:0000256" key="6">
    <source>
        <dbReference type="ARBA" id="ARBA00023268"/>
    </source>
</evidence>
<dbReference type="InterPro" id="IPR023346">
    <property type="entry name" value="Lysozyme-like_dom_sf"/>
</dbReference>
<keyword evidence="2" id="KW-0645">Protease</keyword>
<evidence type="ECO:0000259" key="12">
    <source>
        <dbReference type="Pfam" id="PF00912"/>
    </source>
</evidence>
<comment type="catalytic activity">
    <reaction evidence="8">
        <text>[GlcNAc-(1-&gt;4)-Mur2Ac(oyl-L-Ala-gamma-D-Glu-L-Lys-D-Ala-D-Ala)](n)-di-trans,octa-cis-undecaprenyl diphosphate + beta-D-GlcNAc-(1-&gt;4)-Mur2Ac(oyl-L-Ala-gamma-D-Glu-L-Lys-D-Ala-D-Ala)-di-trans,octa-cis-undecaprenyl diphosphate = [GlcNAc-(1-&gt;4)-Mur2Ac(oyl-L-Ala-gamma-D-Glu-L-Lys-D-Ala-D-Ala)](n+1)-di-trans,octa-cis-undecaprenyl diphosphate + di-trans,octa-cis-undecaprenyl diphosphate + H(+)</text>
        <dbReference type="Rhea" id="RHEA:23708"/>
        <dbReference type="Rhea" id="RHEA-COMP:9602"/>
        <dbReference type="Rhea" id="RHEA-COMP:9603"/>
        <dbReference type="ChEBI" id="CHEBI:15378"/>
        <dbReference type="ChEBI" id="CHEBI:58405"/>
        <dbReference type="ChEBI" id="CHEBI:60033"/>
        <dbReference type="ChEBI" id="CHEBI:78435"/>
        <dbReference type="EC" id="2.4.99.28"/>
    </reaction>
</comment>
<protein>
    <submittedName>
        <fullName evidence="13">Uncharacterized protein</fullName>
    </submittedName>
</protein>
<dbReference type="GO" id="GO:0008955">
    <property type="term" value="F:peptidoglycan glycosyltransferase activity"/>
    <property type="evidence" value="ECO:0007669"/>
    <property type="project" value="UniProtKB-EC"/>
</dbReference>
<evidence type="ECO:0000256" key="9">
    <source>
        <dbReference type="SAM" id="MobiDB-lite"/>
    </source>
</evidence>
<dbReference type="InterPro" id="IPR050396">
    <property type="entry name" value="Glycosyltr_51/Transpeptidase"/>
</dbReference>
<dbReference type="InterPro" id="IPR012338">
    <property type="entry name" value="Beta-lactam/transpept-like"/>
</dbReference>
<dbReference type="PANTHER" id="PTHR32282">
    <property type="entry name" value="BINDING PROTEIN TRANSPEPTIDASE, PUTATIVE-RELATED"/>
    <property type="match status" value="1"/>
</dbReference>
<keyword evidence="3" id="KW-0328">Glycosyltransferase</keyword>
<feature type="domain" description="Glycosyl transferase family 51" evidence="12">
    <location>
        <begin position="138"/>
        <end position="301"/>
    </location>
</feature>
<dbReference type="Gene3D" id="3.40.710.10">
    <property type="entry name" value="DD-peptidase/beta-lactamase superfamily"/>
    <property type="match status" value="1"/>
</dbReference>
<reference evidence="13 14" key="1">
    <citation type="submission" date="2018-06" db="EMBL/GenBank/DDBJ databases">
        <title>Thermoflavimicrobium daqus sp. nov., a thermophilic microbe isolated from Moutai-flavour Daqu.</title>
        <authorList>
            <person name="Wang X."/>
            <person name="Zhou H."/>
        </authorList>
    </citation>
    <scope>NUCLEOTIDE SEQUENCE [LARGE SCALE GENOMIC DNA]</scope>
    <source>
        <strain evidence="13 14">FBKL4.011</strain>
    </source>
</reference>
<keyword evidence="1" id="KW-0121">Carboxypeptidase</keyword>
<keyword evidence="10" id="KW-0812">Transmembrane</keyword>
<dbReference type="Proteomes" id="UP000251213">
    <property type="component" value="Unassembled WGS sequence"/>
</dbReference>
<accession>A0A364K1C6</accession>
<reference evidence="13 14" key="2">
    <citation type="submission" date="2018-06" db="EMBL/GenBank/DDBJ databases">
        <authorList>
            <person name="Zhirakovskaya E."/>
        </authorList>
    </citation>
    <scope>NUCLEOTIDE SEQUENCE [LARGE SCALE GENOMIC DNA]</scope>
    <source>
        <strain evidence="13 14">FBKL4.011</strain>
    </source>
</reference>
<comment type="catalytic activity">
    <reaction evidence="7">
        <text>Preferential cleavage: (Ac)2-L-Lys-D-Ala-|-D-Ala. Also transpeptidation of peptidyl-alanyl moieties that are N-acyl substituents of D-alanine.</text>
        <dbReference type="EC" id="3.4.16.4"/>
    </reaction>
</comment>
<evidence type="ECO:0000313" key="14">
    <source>
        <dbReference type="Proteomes" id="UP000251213"/>
    </source>
</evidence>
<dbReference type="InterPro" id="IPR001264">
    <property type="entry name" value="Glyco_trans_51"/>
</dbReference>
<dbReference type="OrthoDB" id="9766909at2"/>
<dbReference type="GO" id="GO:0008658">
    <property type="term" value="F:penicillin binding"/>
    <property type="evidence" value="ECO:0007669"/>
    <property type="project" value="InterPro"/>
</dbReference>
<dbReference type="AlphaFoldDB" id="A0A364K1C6"/>
<dbReference type="Gene3D" id="2.60.40.10">
    <property type="entry name" value="Immunoglobulins"/>
    <property type="match status" value="1"/>
</dbReference>
<sequence length="814" mass="92119">MSEKQKGEEEFVPKVRSVRINETKPPKELPQKVESKKERDKGKSPISSKDKPVPRSKWKLFFTWKWLMLVLVSSLVLMIGMVATIILTGEYLPLERIDESGLIIYDKDQRRIIQLAKEQDPVERERTIYHEFISLEELKTKNKKLIDALIKMEDVRFYKHNGVDFYAMVRSAVSTLTGKREQGGSTITMQVARRVVLGTQERTISRKLKEMAAAWNLEKDKGKEKILEAYLNRIEYGNNIYGVQTAAQVYFGKDLTKDQLTPGEIAILVGLPQGTTTYNPYLGEDNRKRLKKRQLDVLYVMARNDDMPPLITKQEEEFWSKADLPIKDQSSLQVYKERISNLPYLTLIQEEINRKYPHFKGNKLFSSNLKIYTSLDRTIQQKVTEVLKNDRHFVDHQGNPVSAEKVDAGITVLNPKDGSIVAIGGGRQYRAGFQVRAIEKHQPGSTIKPLTVYAPAIETKGFQANSLVLDAPIEVQGKQIHNYEPKYYGMVTLEKMAKWSLNASTVRLLRDEIGLDTAFAYGKKLGLPLVEQDKNYSPLALGGLTEGVSSKDMAQAYAVFPNHGQYYEAHIIRELRVANPNGTEEIIPIQNPAHQVFHPETAWKMTQILKQVIEDPSGTGYQYARLADGREVAGKSGTTQNSEKSWFVGYTPDYVTSVVVFNQGVKKGEDPPLPLSGSGIPAKLFSLIMTEAHQGKPIHPFTQSSASKPEKSTPFGLQAIYEKGRVTLSWPAKGEQIRYTISRSTDGKNFVELAHDIRKTSYVDEVIPPTLWNQIVSYFWPKSITYYYKVTAIDPKSPMQPTSSVVKVSMLGNE</sequence>
<dbReference type="EMBL" id="QJKK01000013">
    <property type="protein sequence ID" value="RAL21498.1"/>
    <property type="molecule type" value="Genomic_DNA"/>
</dbReference>
<keyword evidence="10" id="KW-0472">Membrane</keyword>
<dbReference type="PANTHER" id="PTHR32282:SF33">
    <property type="entry name" value="PEPTIDOGLYCAN GLYCOSYLTRANSFERASE"/>
    <property type="match status" value="1"/>
</dbReference>
<dbReference type="Pfam" id="PF00912">
    <property type="entry name" value="Transgly"/>
    <property type="match status" value="1"/>
</dbReference>
<dbReference type="SUPFAM" id="SSF53955">
    <property type="entry name" value="Lysozyme-like"/>
    <property type="match status" value="1"/>
</dbReference>
<evidence type="ECO:0000256" key="2">
    <source>
        <dbReference type="ARBA" id="ARBA00022670"/>
    </source>
</evidence>
<feature type="domain" description="Penicillin-binding protein transpeptidase" evidence="11">
    <location>
        <begin position="409"/>
        <end position="661"/>
    </location>
</feature>
<evidence type="ECO:0000256" key="10">
    <source>
        <dbReference type="SAM" id="Phobius"/>
    </source>
</evidence>
<evidence type="ECO:0000256" key="7">
    <source>
        <dbReference type="ARBA" id="ARBA00034000"/>
    </source>
</evidence>
<evidence type="ECO:0000256" key="8">
    <source>
        <dbReference type="ARBA" id="ARBA00049902"/>
    </source>
</evidence>
<feature type="transmembrane region" description="Helical" evidence="10">
    <location>
        <begin position="66"/>
        <end position="87"/>
    </location>
</feature>
<feature type="region of interest" description="Disordered" evidence="9">
    <location>
        <begin position="1"/>
        <end position="53"/>
    </location>
</feature>
<dbReference type="InterPro" id="IPR036950">
    <property type="entry name" value="PBP_transglycosylase"/>
</dbReference>
<gene>
    <name evidence="13" type="ORF">DL897_16215</name>
</gene>
<evidence type="ECO:0000256" key="5">
    <source>
        <dbReference type="ARBA" id="ARBA00022801"/>
    </source>
</evidence>
<proteinExistence type="predicted"/>
<keyword evidence="5" id="KW-0378">Hydrolase</keyword>
<dbReference type="GO" id="GO:0006508">
    <property type="term" value="P:proteolysis"/>
    <property type="evidence" value="ECO:0007669"/>
    <property type="project" value="UniProtKB-KW"/>
</dbReference>
<dbReference type="SUPFAM" id="SSF56601">
    <property type="entry name" value="beta-lactamase/transpeptidase-like"/>
    <property type="match status" value="1"/>
</dbReference>
<evidence type="ECO:0000256" key="3">
    <source>
        <dbReference type="ARBA" id="ARBA00022676"/>
    </source>
</evidence>
<keyword evidence="10" id="KW-1133">Transmembrane helix</keyword>
<dbReference type="Gene3D" id="1.10.3810.10">
    <property type="entry name" value="Biosynthetic peptidoglycan transglycosylase-like"/>
    <property type="match status" value="1"/>
</dbReference>
<evidence type="ECO:0000259" key="11">
    <source>
        <dbReference type="Pfam" id="PF00905"/>
    </source>
</evidence>
<comment type="caution">
    <text evidence="13">The sequence shown here is derived from an EMBL/GenBank/DDBJ whole genome shotgun (WGS) entry which is preliminary data.</text>
</comment>
<dbReference type="Pfam" id="PF00905">
    <property type="entry name" value="Transpeptidase"/>
    <property type="match status" value="1"/>
</dbReference>